<organism evidence="2 3">
    <name type="scientific">Paenibacillus hemerocallicola</name>
    <dbReference type="NCBI Taxonomy" id="1172614"/>
    <lineage>
        <taxon>Bacteria</taxon>
        <taxon>Bacillati</taxon>
        <taxon>Bacillota</taxon>
        <taxon>Bacilli</taxon>
        <taxon>Bacillales</taxon>
        <taxon>Paenibacillaceae</taxon>
        <taxon>Paenibacillus</taxon>
    </lineage>
</organism>
<name>A0A5C4T5S9_9BACL</name>
<dbReference type="Pfam" id="PF01636">
    <property type="entry name" value="APH"/>
    <property type="match status" value="1"/>
</dbReference>
<dbReference type="InterPro" id="IPR011009">
    <property type="entry name" value="Kinase-like_dom_sf"/>
</dbReference>
<keyword evidence="3" id="KW-1185">Reference proteome</keyword>
<dbReference type="PANTHER" id="PTHR21310:SF42">
    <property type="entry name" value="BIFUNCTIONAL AAC_APH"/>
    <property type="match status" value="1"/>
</dbReference>
<dbReference type="SUPFAM" id="SSF56112">
    <property type="entry name" value="Protein kinase-like (PK-like)"/>
    <property type="match status" value="1"/>
</dbReference>
<proteinExistence type="predicted"/>
<evidence type="ECO:0000313" key="2">
    <source>
        <dbReference type="EMBL" id="TNJ64423.1"/>
    </source>
</evidence>
<dbReference type="Proteomes" id="UP000307943">
    <property type="component" value="Unassembled WGS sequence"/>
</dbReference>
<dbReference type="OrthoDB" id="3806873at2"/>
<sequence>MSQANKMKIDATLVKRLIAEQFPQWADHPIRPVESAGTDNAIYRLGEDMAVQLPGVEWAIGQVEKEQRWLPKLAPLLPLSHGDLHPGNLLVAQGRLHAVIDFGTLGVGDPACDLMVAWTFLSAESRDIFRAALPVDDATWAQGRGWALSFGLIAYAYYLDTNPVLARISRALSMRPLITRAF</sequence>
<dbReference type="AlphaFoldDB" id="A0A5C4T5S9"/>
<evidence type="ECO:0000259" key="1">
    <source>
        <dbReference type="Pfam" id="PF01636"/>
    </source>
</evidence>
<dbReference type="Gene3D" id="3.30.200.20">
    <property type="entry name" value="Phosphorylase Kinase, domain 1"/>
    <property type="match status" value="1"/>
</dbReference>
<protein>
    <recommendedName>
        <fullName evidence="1">Aminoglycoside phosphotransferase domain-containing protein</fullName>
    </recommendedName>
</protein>
<dbReference type="InterPro" id="IPR002575">
    <property type="entry name" value="Aminoglycoside_PTrfase"/>
</dbReference>
<reference evidence="2 3" key="1">
    <citation type="submission" date="2019-05" db="EMBL/GenBank/DDBJ databases">
        <title>We sequenced the genome of Paenibacillus hemerocallicola KCTC 33185 for further insight into its adaptation and study the phylogeny of Paenibacillus.</title>
        <authorList>
            <person name="Narsing Rao M.P."/>
        </authorList>
    </citation>
    <scope>NUCLEOTIDE SEQUENCE [LARGE SCALE GENOMIC DNA]</scope>
    <source>
        <strain evidence="2 3">KCTC 33185</strain>
    </source>
</reference>
<dbReference type="InterPro" id="IPR051678">
    <property type="entry name" value="AGP_Transferase"/>
</dbReference>
<feature type="domain" description="Aminoglycoside phosphotransferase" evidence="1">
    <location>
        <begin position="59"/>
        <end position="146"/>
    </location>
</feature>
<comment type="caution">
    <text evidence="2">The sequence shown here is derived from an EMBL/GenBank/DDBJ whole genome shotgun (WGS) entry which is preliminary data.</text>
</comment>
<dbReference type="EMBL" id="VDCQ01000029">
    <property type="protein sequence ID" value="TNJ64423.1"/>
    <property type="molecule type" value="Genomic_DNA"/>
</dbReference>
<evidence type="ECO:0000313" key="3">
    <source>
        <dbReference type="Proteomes" id="UP000307943"/>
    </source>
</evidence>
<dbReference type="RefSeq" id="WP_139604016.1">
    <property type="nucleotide sequence ID" value="NZ_VDCQ01000029.1"/>
</dbReference>
<accession>A0A5C4T5S9</accession>
<gene>
    <name evidence="2" type="ORF">FE784_20080</name>
</gene>
<dbReference type="PANTHER" id="PTHR21310">
    <property type="entry name" value="AMINOGLYCOSIDE PHOSPHOTRANSFERASE-RELATED-RELATED"/>
    <property type="match status" value="1"/>
</dbReference>